<proteinExistence type="predicted"/>
<organism evidence="3 4">
    <name type="scientific">Delitschia confertaspora ATCC 74209</name>
    <dbReference type="NCBI Taxonomy" id="1513339"/>
    <lineage>
        <taxon>Eukaryota</taxon>
        <taxon>Fungi</taxon>
        <taxon>Dikarya</taxon>
        <taxon>Ascomycota</taxon>
        <taxon>Pezizomycotina</taxon>
        <taxon>Dothideomycetes</taxon>
        <taxon>Pleosporomycetidae</taxon>
        <taxon>Pleosporales</taxon>
        <taxon>Delitschiaceae</taxon>
        <taxon>Delitschia</taxon>
    </lineage>
</organism>
<sequence length="815" mass="92915">MSSGIAVSPHPNHSTMAPPPTRRVDDLNDFYDKVFRLRDDVYAGKHPRIRLPDRVLAEVAPRPAQNNTPTFPSRPSTNGTPTGGSSSHPLPPRPDSSLPYPSSSNGNFTSQHPTPQRTFPTRPASSAIDPVLLTKSDNLIRAELQLKRQQLERVLKDQVDKKNQNRDNKDLALEESRIDVEAIFNKALTRVKPISGLQTAPSLPIASNNSEEVESFDENSYYSSQANSWVSEEVDSNNAANGVDAAESDALQAKRSAIEAQLTTAAPAHHTDVQPPQVDAVMADVDEEPYEPADEIEIYESPKTQEVREESDYSPPPADVPVMENNYGRGRRRGREVLGISGSSRQQSPVGPFPHPRNNKRKRTLEERKDERRAARQEKKRLKRLEIDGRNSRFDMDARNPRLEMEARNPQLEMDTRTPRGVPALSPEPYIKEEPLSPPPFQSFSDPQPSKRRALQPWSGDVEIVSAREARPQPAYYREQGAVVRGYRPNEEPLSPTVRVVPQRRPERDDQDLRRVASIQYARRPFSPEPMAFSPVEPRQLRAVSHAFVDHPAQLPYHEPLRRLSVAPRIIRDRSRSPEYLPRAQSPVLMAPPARRIVVDQYGNKYYRTEDVRESVAPPSRRVEPEQYYERAFTREPTMRAPARVEVYEEDNVRRMLPPPPRRFIEPSSDVEIVETRPSRQREYSLRPVDVDYAPAREVTERRPMIQYEEMAPPREYISSRAISVRPEVVRREAAGEYVPLRHESVQPGFVRVPAPRYREISIIPHDAYDDRRYAMAAPAPVRRYADEQVVERPAEGGREVFTGERNGRRVSYGY</sequence>
<gene>
    <name evidence="3" type="ORF">GQ43DRAFT_436745</name>
</gene>
<evidence type="ECO:0000313" key="4">
    <source>
        <dbReference type="Proteomes" id="UP000799536"/>
    </source>
</evidence>
<keyword evidence="4" id="KW-1185">Reference proteome</keyword>
<accession>A0A9P4JUU9</accession>
<feature type="compositionally biased region" description="Polar residues" evidence="2">
    <location>
        <begin position="99"/>
        <end position="119"/>
    </location>
</feature>
<evidence type="ECO:0000256" key="2">
    <source>
        <dbReference type="SAM" id="MobiDB-lite"/>
    </source>
</evidence>
<feature type="compositionally biased region" description="Basic and acidic residues" evidence="2">
    <location>
        <begin position="384"/>
        <end position="407"/>
    </location>
</feature>
<feature type="region of interest" description="Disordered" evidence="2">
    <location>
        <begin position="41"/>
        <end position="126"/>
    </location>
</feature>
<feature type="compositionally biased region" description="Polar residues" evidence="2">
    <location>
        <begin position="1"/>
        <end position="15"/>
    </location>
</feature>
<dbReference type="AlphaFoldDB" id="A0A9P4JUU9"/>
<reference evidence="3" key="1">
    <citation type="journal article" date="2020" name="Stud. Mycol.">
        <title>101 Dothideomycetes genomes: a test case for predicting lifestyles and emergence of pathogens.</title>
        <authorList>
            <person name="Haridas S."/>
            <person name="Albert R."/>
            <person name="Binder M."/>
            <person name="Bloem J."/>
            <person name="Labutti K."/>
            <person name="Salamov A."/>
            <person name="Andreopoulos B."/>
            <person name="Baker S."/>
            <person name="Barry K."/>
            <person name="Bills G."/>
            <person name="Bluhm B."/>
            <person name="Cannon C."/>
            <person name="Castanera R."/>
            <person name="Culley D."/>
            <person name="Daum C."/>
            <person name="Ezra D."/>
            <person name="Gonzalez J."/>
            <person name="Henrissat B."/>
            <person name="Kuo A."/>
            <person name="Liang C."/>
            <person name="Lipzen A."/>
            <person name="Lutzoni F."/>
            <person name="Magnuson J."/>
            <person name="Mondo S."/>
            <person name="Nolan M."/>
            <person name="Ohm R."/>
            <person name="Pangilinan J."/>
            <person name="Park H.-J."/>
            <person name="Ramirez L."/>
            <person name="Alfaro M."/>
            <person name="Sun H."/>
            <person name="Tritt A."/>
            <person name="Yoshinaga Y."/>
            <person name="Zwiers L.-H."/>
            <person name="Turgeon B."/>
            <person name="Goodwin S."/>
            <person name="Spatafora J."/>
            <person name="Crous P."/>
            <person name="Grigoriev I."/>
        </authorList>
    </citation>
    <scope>NUCLEOTIDE SEQUENCE</scope>
    <source>
        <strain evidence="3">ATCC 74209</strain>
    </source>
</reference>
<feature type="compositionally biased region" description="Low complexity" evidence="2">
    <location>
        <begin position="73"/>
        <end position="88"/>
    </location>
</feature>
<name>A0A9P4JUU9_9PLEO</name>
<feature type="region of interest" description="Disordered" evidence="2">
    <location>
        <begin position="286"/>
        <end position="457"/>
    </location>
</feature>
<feature type="coiled-coil region" evidence="1">
    <location>
        <begin position="141"/>
        <end position="168"/>
    </location>
</feature>
<dbReference type="OrthoDB" id="5333304at2759"/>
<protein>
    <submittedName>
        <fullName evidence="3">Uncharacterized protein</fullName>
    </submittedName>
</protein>
<dbReference type="EMBL" id="ML993850">
    <property type="protein sequence ID" value="KAF2205727.1"/>
    <property type="molecule type" value="Genomic_DNA"/>
</dbReference>
<evidence type="ECO:0000313" key="3">
    <source>
        <dbReference type="EMBL" id="KAF2205727.1"/>
    </source>
</evidence>
<keyword evidence="1" id="KW-0175">Coiled coil</keyword>
<feature type="compositionally biased region" description="Basic and acidic residues" evidence="2">
    <location>
        <begin position="364"/>
        <end position="377"/>
    </location>
</feature>
<comment type="caution">
    <text evidence="3">The sequence shown here is derived from an EMBL/GenBank/DDBJ whole genome shotgun (WGS) entry which is preliminary data.</text>
</comment>
<feature type="compositionally biased region" description="Acidic residues" evidence="2">
    <location>
        <begin position="286"/>
        <end position="298"/>
    </location>
</feature>
<evidence type="ECO:0000256" key="1">
    <source>
        <dbReference type="SAM" id="Coils"/>
    </source>
</evidence>
<feature type="region of interest" description="Disordered" evidence="2">
    <location>
        <begin position="1"/>
        <end position="25"/>
    </location>
</feature>
<dbReference type="Proteomes" id="UP000799536">
    <property type="component" value="Unassembled WGS sequence"/>
</dbReference>